<gene>
    <name evidence="2" type="ORF">F5147DRAFT_99284</name>
</gene>
<keyword evidence="1" id="KW-1133">Transmembrane helix</keyword>
<evidence type="ECO:0000313" key="2">
    <source>
        <dbReference type="EMBL" id="KAG2111192.1"/>
    </source>
</evidence>
<dbReference type="RefSeq" id="XP_041294551.1">
    <property type="nucleotide sequence ID" value="XM_041444520.1"/>
</dbReference>
<name>A0A9P7JVR1_9AGAM</name>
<keyword evidence="3" id="KW-1185">Reference proteome</keyword>
<reference evidence="2" key="1">
    <citation type="journal article" date="2020" name="New Phytol.">
        <title>Comparative genomics reveals dynamic genome evolution in host specialist ectomycorrhizal fungi.</title>
        <authorList>
            <person name="Lofgren L.A."/>
            <person name="Nguyen N.H."/>
            <person name="Vilgalys R."/>
            <person name="Ruytinx J."/>
            <person name="Liao H.L."/>
            <person name="Branco S."/>
            <person name="Kuo A."/>
            <person name="LaButti K."/>
            <person name="Lipzen A."/>
            <person name="Andreopoulos W."/>
            <person name="Pangilinan J."/>
            <person name="Riley R."/>
            <person name="Hundley H."/>
            <person name="Na H."/>
            <person name="Barry K."/>
            <person name="Grigoriev I.V."/>
            <person name="Stajich J.E."/>
            <person name="Kennedy P.G."/>
        </authorList>
    </citation>
    <scope>NUCLEOTIDE SEQUENCE</scope>
    <source>
        <strain evidence="2">FC423</strain>
    </source>
</reference>
<sequence>MVHMFIECLYCRTSYPAAFAPYCTWTSHACSYTLLFVCMSSFGDELEMMADKVKLPTIYHFWCLTVIDFGCLLISGAMRSRQEDKLPEGCVALHVYRVAFDGPQSIRLR</sequence>
<dbReference type="OrthoDB" id="10473763at2759"/>
<evidence type="ECO:0000256" key="1">
    <source>
        <dbReference type="SAM" id="Phobius"/>
    </source>
</evidence>
<proteinExistence type="predicted"/>
<keyword evidence="1" id="KW-0472">Membrane</keyword>
<protein>
    <submittedName>
        <fullName evidence="2">Uncharacterized protein</fullName>
    </submittedName>
</protein>
<dbReference type="EMBL" id="JABBWM010000018">
    <property type="protein sequence ID" value="KAG2111192.1"/>
    <property type="molecule type" value="Genomic_DNA"/>
</dbReference>
<accession>A0A9P7JVR1</accession>
<evidence type="ECO:0000313" key="3">
    <source>
        <dbReference type="Proteomes" id="UP000823399"/>
    </source>
</evidence>
<organism evidence="2 3">
    <name type="scientific">Suillus discolor</name>
    <dbReference type="NCBI Taxonomy" id="1912936"/>
    <lineage>
        <taxon>Eukaryota</taxon>
        <taxon>Fungi</taxon>
        <taxon>Dikarya</taxon>
        <taxon>Basidiomycota</taxon>
        <taxon>Agaricomycotina</taxon>
        <taxon>Agaricomycetes</taxon>
        <taxon>Agaricomycetidae</taxon>
        <taxon>Boletales</taxon>
        <taxon>Suillineae</taxon>
        <taxon>Suillaceae</taxon>
        <taxon>Suillus</taxon>
    </lineage>
</organism>
<feature type="transmembrane region" description="Helical" evidence="1">
    <location>
        <begin position="58"/>
        <end position="78"/>
    </location>
</feature>
<keyword evidence="1" id="KW-0812">Transmembrane</keyword>
<comment type="caution">
    <text evidence="2">The sequence shown here is derived from an EMBL/GenBank/DDBJ whole genome shotgun (WGS) entry which is preliminary data.</text>
</comment>
<dbReference type="GeneID" id="64706779"/>
<dbReference type="Proteomes" id="UP000823399">
    <property type="component" value="Unassembled WGS sequence"/>
</dbReference>
<dbReference type="AlphaFoldDB" id="A0A9P7JVR1"/>